<feature type="chain" id="PRO_5035438456" evidence="1">
    <location>
        <begin position="26"/>
        <end position="145"/>
    </location>
</feature>
<dbReference type="SUPFAM" id="SSF50685">
    <property type="entry name" value="Barwin-like endoglucanases"/>
    <property type="match status" value="1"/>
</dbReference>
<evidence type="ECO:0000313" key="4">
    <source>
        <dbReference type="Proteomes" id="UP000797356"/>
    </source>
</evidence>
<keyword evidence="1" id="KW-0732">Signal</keyword>
<keyword evidence="4" id="KW-1185">Reference proteome</keyword>
<evidence type="ECO:0000259" key="2">
    <source>
        <dbReference type="PROSITE" id="PS50842"/>
    </source>
</evidence>
<dbReference type="InterPro" id="IPR007112">
    <property type="entry name" value="Expansin/allergen_DPBB_dom"/>
</dbReference>
<dbReference type="Gene3D" id="2.40.40.10">
    <property type="entry name" value="RlpA-like domain"/>
    <property type="match status" value="1"/>
</dbReference>
<feature type="domain" description="Expansin-like EG45" evidence="2">
    <location>
        <begin position="28"/>
        <end position="140"/>
    </location>
</feature>
<gene>
    <name evidence="3" type="ORF">COCNU_07G014150</name>
</gene>
<dbReference type="PANTHER" id="PTHR47480:SF15">
    <property type="entry name" value="RARE LIPOPROTEIN A-LIKE DOUBLE-PSI BETA-BARREL PROTEIN"/>
    <property type="match status" value="1"/>
</dbReference>
<dbReference type="CDD" id="cd22269">
    <property type="entry name" value="DPBB_EG45-like"/>
    <property type="match status" value="1"/>
</dbReference>
<organism evidence="3 4">
    <name type="scientific">Cocos nucifera</name>
    <name type="common">Coconut palm</name>
    <dbReference type="NCBI Taxonomy" id="13894"/>
    <lineage>
        <taxon>Eukaryota</taxon>
        <taxon>Viridiplantae</taxon>
        <taxon>Streptophyta</taxon>
        <taxon>Embryophyta</taxon>
        <taxon>Tracheophyta</taxon>
        <taxon>Spermatophyta</taxon>
        <taxon>Magnoliopsida</taxon>
        <taxon>Liliopsida</taxon>
        <taxon>Arecaceae</taxon>
        <taxon>Arecoideae</taxon>
        <taxon>Cocoseae</taxon>
        <taxon>Attaleinae</taxon>
        <taxon>Cocos</taxon>
    </lineage>
</organism>
<evidence type="ECO:0000256" key="1">
    <source>
        <dbReference type="SAM" id="SignalP"/>
    </source>
</evidence>
<dbReference type="OrthoDB" id="587249at2759"/>
<dbReference type="PANTHER" id="PTHR47480">
    <property type="entry name" value="EG45-LIKE DOMAIN CONTAINING PROTEIN"/>
    <property type="match status" value="1"/>
</dbReference>
<accession>A0A8K0IHK1</accession>
<sequence>MSKPLKLLLFPCLLSLAILLRSSTADVGTAAYYGPPYLPTVCYGRDPGQFPGSGLFAAAGEGIWDNGASCGRQYFLRCLSSATPNACIKDRIIQVKVVDRGTMLNSLPSRNGTTMVLSNAAFQMIASQAAQVINIEFRQVLETKS</sequence>
<feature type="signal peptide" evidence="1">
    <location>
        <begin position="1"/>
        <end position="25"/>
    </location>
</feature>
<dbReference type="PROSITE" id="PS50842">
    <property type="entry name" value="EXPANSIN_EG45"/>
    <property type="match status" value="1"/>
</dbReference>
<evidence type="ECO:0000313" key="3">
    <source>
        <dbReference type="EMBL" id="KAG1355303.1"/>
    </source>
</evidence>
<name>A0A8K0IHK1_COCNU</name>
<dbReference type="InterPro" id="IPR036908">
    <property type="entry name" value="RlpA-like_sf"/>
</dbReference>
<proteinExistence type="predicted"/>
<dbReference type="InterPro" id="IPR009009">
    <property type="entry name" value="RlpA-like_DPBB"/>
</dbReference>
<dbReference type="Pfam" id="PF03330">
    <property type="entry name" value="DPBB_1"/>
    <property type="match status" value="1"/>
</dbReference>
<comment type="caution">
    <text evidence="3">The sequence shown here is derived from an EMBL/GenBank/DDBJ whole genome shotgun (WGS) entry which is preliminary data.</text>
</comment>
<dbReference type="AlphaFoldDB" id="A0A8K0IHK1"/>
<reference evidence="3" key="1">
    <citation type="journal article" date="2017" name="Gigascience">
        <title>The genome draft of coconut (Cocos nucifera).</title>
        <authorList>
            <person name="Xiao Y."/>
            <person name="Xu P."/>
            <person name="Fan H."/>
            <person name="Baudouin L."/>
            <person name="Xia W."/>
            <person name="Bocs S."/>
            <person name="Xu J."/>
            <person name="Li Q."/>
            <person name="Guo A."/>
            <person name="Zhou L."/>
            <person name="Li J."/>
            <person name="Wu Y."/>
            <person name="Ma Z."/>
            <person name="Armero A."/>
            <person name="Issali A.E."/>
            <person name="Liu N."/>
            <person name="Peng M."/>
            <person name="Yang Y."/>
        </authorList>
    </citation>
    <scope>NUCLEOTIDE SEQUENCE</scope>
    <source>
        <tissue evidence="3">Spear leaf of Hainan Tall coconut</tissue>
    </source>
</reference>
<protein>
    <submittedName>
        <fullName evidence="3">EG45-like domain containing protein</fullName>
    </submittedName>
</protein>
<dbReference type="Proteomes" id="UP000797356">
    <property type="component" value="Chromosome 7"/>
</dbReference>
<reference evidence="3" key="2">
    <citation type="submission" date="2019-07" db="EMBL/GenBank/DDBJ databases">
        <authorList>
            <person name="Yang Y."/>
            <person name="Bocs S."/>
            <person name="Baudouin L."/>
        </authorList>
    </citation>
    <scope>NUCLEOTIDE SEQUENCE</scope>
    <source>
        <tissue evidence="3">Spear leaf of Hainan Tall coconut</tissue>
    </source>
</reference>
<dbReference type="EMBL" id="CM017878">
    <property type="protein sequence ID" value="KAG1355303.1"/>
    <property type="molecule type" value="Genomic_DNA"/>
</dbReference>